<dbReference type="AlphaFoldDB" id="A0A0H2YQK4"/>
<evidence type="ECO:0000313" key="5">
    <source>
        <dbReference type="EMBL" id="ABG82856.1"/>
    </source>
</evidence>
<evidence type="ECO:0000256" key="1">
    <source>
        <dbReference type="ARBA" id="ARBA00023015"/>
    </source>
</evidence>
<dbReference type="PROSITE" id="PS01124">
    <property type="entry name" value="HTH_ARAC_FAMILY_2"/>
    <property type="match status" value="1"/>
</dbReference>
<dbReference type="InterPro" id="IPR009594">
    <property type="entry name" value="Tscrpt_reg_HTH_AraC_N"/>
</dbReference>
<dbReference type="Pfam" id="PF06719">
    <property type="entry name" value="AraC_N"/>
    <property type="match status" value="1"/>
</dbReference>
<dbReference type="GO" id="GO:0043565">
    <property type="term" value="F:sequence-specific DNA binding"/>
    <property type="evidence" value="ECO:0007669"/>
    <property type="project" value="InterPro"/>
</dbReference>
<feature type="domain" description="HTH araC/xylS-type" evidence="4">
    <location>
        <begin position="180"/>
        <end position="276"/>
    </location>
</feature>
<reference evidence="5 6" key="1">
    <citation type="journal article" date="2006" name="Genome Res.">
        <title>Skewed genomic variability in strains of the toxigenic bacterial pathogen, Clostridium perfringens.</title>
        <authorList>
            <person name="Myers G.S."/>
            <person name="Rasko D.A."/>
            <person name="Cheung J.K."/>
            <person name="Ravel J."/>
            <person name="Seshadri R."/>
            <person name="Deboy R.T."/>
            <person name="Ren Q."/>
            <person name="Varga J."/>
            <person name="Awad M.M."/>
            <person name="Brinkac L.M."/>
            <person name="Daugherty S.C."/>
            <person name="Haft D.H."/>
            <person name="Dodson R.J."/>
            <person name="Madupu R."/>
            <person name="Nelson W.C."/>
            <person name="Rosovitz M.J."/>
            <person name="Sullivan S.A."/>
            <person name="Khouri H."/>
            <person name="Dimitrov G.I."/>
            <person name="Watkins K.L."/>
            <person name="Mulligan S."/>
            <person name="Benton J."/>
            <person name="Radune D."/>
            <person name="Fisher D.J."/>
            <person name="Atkins H.S."/>
            <person name="Hiscox T."/>
            <person name="Jost B.H."/>
            <person name="Billington S.J."/>
            <person name="Songer J.G."/>
            <person name="McClane B.A."/>
            <person name="Titball R.W."/>
            <person name="Rood J.I."/>
            <person name="Melville S.B."/>
            <person name="Paulsen I.T."/>
        </authorList>
    </citation>
    <scope>NUCLEOTIDE SEQUENCE [LARGE SCALE GENOMIC DNA]</scope>
    <source>
        <strain evidence="6">ATCC 13124 / DSM 756 / JCM 1290 / NCIMB 6125 / NCTC 8237 / S 107 / Type A</strain>
    </source>
</reference>
<dbReference type="PROSITE" id="PS00041">
    <property type="entry name" value="HTH_ARAC_FAMILY_1"/>
    <property type="match status" value="1"/>
</dbReference>
<dbReference type="PANTHER" id="PTHR43280">
    <property type="entry name" value="ARAC-FAMILY TRANSCRIPTIONAL REGULATOR"/>
    <property type="match status" value="1"/>
</dbReference>
<evidence type="ECO:0000256" key="2">
    <source>
        <dbReference type="ARBA" id="ARBA00023125"/>
    </source>
</evidence>
<keyword evidence="1" id="KW-0805">Transcription regulation</keyword>
<dbReference type="PRINTS" id="PR00032">
    <property type="entry name" value="HTHARAC"/>
</dbReference>
<accession>A0A0H2YQK4</accession>
<dbReference type="InterPro" id="IPR018060">
    <property type="entry name" value="HTH_AraC"/>
</dbReference>
<proteinExistence type="predicted"/>
<dbReference type="GO" id="GO:0003700">
    <property type="term" value="F:DNA-binding transcription factor activity"/>
    <property type="evidence" value="ECO:0007669"/>
    <property type="project" value="InterPro"/>
</dbReference>
<dbReference type="PaxDb" id="195103-CPF_0450"/>
<organism evidence="5 6">
    <name type="scientific">Clostridium perfringens (strain ATCC 13124 / DSM 756 / JCM 1290 / NCIMB 6125 / NCTC 8237 / Type A)</name>
    <dbReference type="NCBI Taxonomy" id="195103"/>
    <lineage>
        <taxon>Bacteria</taxon>
        <taxon>Bacillati</taxon>
        <taxon>Bacillota</taxon>
        <taxon>Clostridia</taxon>
        <taxon>Eubacteriales</taxon>
        <taxon>Clostridiaceae</taxon>
        <taxon>Clostridium</taxon>
    </lineage>
</organism>
<keyword evidence="2" id="KW-0238">DNA-binding</keyword>
<evidence type="ECO:0000313" key="6">
    <source>
        <dbReference type="Proteomes" id="UP000001823"/>
    </source>
</evidence>
<dbReference type="HOGENOM" id="CLU_000445_88_6_9"/>
<dbReference type="KEGG" id="cpf:CPF_0450"/>
<gene>
    <name evidence="5" type="ordered locus">CPF_0450</name>
</gene>
<dbReference type="Proteomes" id="UP000001823">
    <property type="component" value="Chromosome"/>
</dbReference>
<dbReference type="InterPro" id="IPR018062">
    <property type="entry name" value="HTH_AraC-typ_CS"/>
</dbReference>
<sequence length="285" mass="33030">MDRFDRQLELADGIETEYLRILYYTFEKNYKDTYKSYEYKRLCTIVDGEKNVRINNGENIIYDSSKYMLLPPNSSVEMKIEKPTKALVLELNEDLINTVSEKLSYELDVDLNKSILEKPFFNENNELIELTTKRIVETATKDTNNKEFLLDLYAQEITYSLLNTKGAKDIISSDFNNPINRSIQIMKGNLKNNITVSEIAYDLNMSLPSFSSKFKKAMGMTPNDYLTSLKLNEAARLLKFSSVTEVAYDLGYENISHFIKLFKKKFGLTPKQYSLKYSGEVIQIQ</sequence>
<dbReference type="eggNOG" id="COG2207">
    <property type="taxonomic scope" value="Bacteria"/>
</dbReference>
<dbReference type="Gene3D" id="1.10.10.60">
    <property type="entry name" value="Homeodomain-like"/>
    <property type="match status" value="2"/>
</dbReference>
<evidence type="ECO:0000259" key="4">
    <source>
        <dbReference type="PROSITE" id="PS01124"/>
    </source>
</evidence>
<dbReference type="PANTHER" id="PTHR43280:SF2">
    <property type="entry name" value="HTH-TYPE TRANSCRIPTIONAL REGULATOR EXSA"/>
    <property type="match status" value="1"/>
</dbReference>
<protein>
    <submittedName>
        <fullName evidence="5">Transcriptional regulator, AraC family</fullName>
    </submittedName>
</protein>
<keyword evidence="3" id="KW-0804">Transcription</keyword>
<dbReference type="InterPro" id="IPR009057">
    <property type="entry name" value="Homeodomain-like_sf"/>
</dbReference>
<keyword evidence="6" id="KW-1185">Reference proteome</keyword>
<dbReference type="EMBL" id="CP000246">
    <property type="protein sequence ID" value="ABG82856.1"/>
    <property type="molecule type" value="Genomic_DNA"/>
</dbReference>
<dbReference type="RefSeq" id="WP_003450023.1">
    <property type="nucleotide sequence ID" value="NC_008261.1"/>
</dbReference>
<name>A0A0H2YQK4_CLOP1</name>
<dbReference type="InterPro" id="IPR020449">
    <property type="entry name" value="Tscrpt_reg_AraC-type_HTH"/>
</dbReference>
<dbReference type="GeneID" id="93003206"/>
<dbReference type="STRING" id="195103.CPF_0450"/>
<dbReference type="SUPFAM" id="SSF46689">
    <property type="entry name" value="Homeodomain-like"/>
    <property type="match status" value="2"/>
</dbReference>
<dbReference type="Pfam" id="PF12833">
    <property type="entry name" value="HTH_18"/>
    <property type="match status" value="1"/>
</dbReference>
<evidence type="ECO:0000256" key="3">
    <source>
        <dbReference type="ARBA" id="ARBA00023163"/>
    </source>
</evidence>
<dbReference type="SMART" id="SM00342">
    <property type="entry name" value="HTH_ARAC"/>
    <property type="match status" value="1"/>
</dbReference>